<keyword evidence="3" id="KW-1133">Transmembrane helix</keyword>
<dbReference type="GO" id="GO:0016020">
    <property type="term" value="C:membrane"/>
    <property type="evidence" value="ECO:0007669"/>
    <property type="project" value="UniProtKB-SubCell"/>
</dbReference>
<keyword evidence="4" id="KW-0472">Membrane</keyword>
<dbReference type="AlphaFoldDB" id="A0AAQ3KQX4"/>
<comment type="subcellular location">
    <subcellularLocation>
        <location evidence="1">Membrane</location>
        <topology evidence="1">Single-pass membrane protein</topology>
    </subcellularLocation>
</comment>
<evidence type="ECO:0000256" key="3">
    <source>
        <dbReference type="ARBA" id="ARBA00022989"/>
    </source>
</evidence>
<dbReference type="Pfam" id="PF05633">
    <property type="entry name" value="ROH1-like"/>
    <property type="match status" value="1"/>
</dbReference>
<dbReference type="EMBL" id="CP136896">
    <property type="protein sequence ID" value="WOL12725.1"/>
    <property type="molecule type" value="Genomic_DNA"/>
</dbReference>
<reference evidence="6 7" key="1">
    <citation type="submission" date="2023-10" db="EMBL/GenBank/DDBJ databases">
        <title>Chromosome-scale genome assembly provides insights into flower coloration mechanisms of Canna indica.</title>
        <authorList>
            <person name="Li C."/>
        </authorList>
    </citation>
    <scope>NUCLEOTIDE SEQUENCE [LARGE SCALE GENOMIC DNA]</scope>
    <source>
        <tissue evidence="6">Flower</tissue>
    </source>
</reference>
<keyword evidence="2" id="KW-0812">Transmembrane</keyword>
<dbReference type="PANTHER" id="PTHR31509">
    <property type="entry name" value="BPS1-LIKE PROTEIN"/>
    <property type="match status" value="1"/>
</dbReference>
<keyword evidence="7" id="KW-1185">Reference proteome</keyword>
<dbReference type="Proteomes" id="UP001327560">
    <property type="component" value="Chromosome 7"/>
</dbReference>
<comment type="similarity">
    <text evidence="5">Belongs to the ROH1 family.</text>
</comment>
<protein>
    <submittedName>
        <fullName evidence="6">Uncharacterized protein</fullName>
    </submittedName>
</protein>
<evidence type="ECO:0000313" key="7">
    <source>
        <dbReference type="Proteomes" id="UP001327560"/>
    </source>
</evidence>
<sequence>MPAADFQSSAPFSFATRTILSFRRDNNSSHPVMDGNHESGMDQRELAAFQRQIADLFHDLVDGGEDSDEILSIAWVRRLLDTFLLCQEEFRVILFSHHRPPTPQDRLVADFFERAVKALDVCNAVRDGVEQLRVWRTHLEIVVTALGPQQRALGDGQIRRAKKALAEIAVLMLDDKDPGSVASHRNSCTSTSLSSGRSAHFRSLSWSVSKSWSAAKQLQAIGSNLGAPRGQEALPVYTMSSVLLFVMWALVAAIPCQDRGLHIHFSIPRNYVWAAPIMSLHETILEESKKKDRKNSIGLLKEIHQTEKCVQNLIELLDSNAQLPMTKEKEAEVREAVKELAQVCDAMKEGLDPLDRQIREIFLRIVRSRAEGLDSSLHGAE</sequence>
<evidence type="ECO:0000313" key="6">
    <source>
        <dbReference type="EMBL" id="WOL12725.1"/>
    </source>
</evidence>
<evidence type="ECO:0000256" key="4">
    <source>
        <dbReference type="ARBA" id="ARBA00023136"/>
    </source>
</evidence>
<gene>
    <name evidence="6" type="ORF">Cni_G21492</name>
</gene>
<accession>A0AAQ3KQX4</accession>
<dbReference type="InterPro" id="IPR008511">
    <property type="entry name" value="ROH1-like"/>
</dbReference>
<evidence type="ECO:0000256" key="1">
    <source>
        <dbReference type="ARBA" id="ARBA00004167"/>
    </source>
</evidence>
<proteinExistence type="inferred from homology"/>
<evidence type="ECO:0000256" key="5">
    <source>
        <dbReference type="ARBA" id="ARBA00035114"/>
    </source>
</evidence>
<organism evidence="6 7">
    <name type="scientific">Canna indica</name>
    <name type="common">Indian-shot</name>
    <dbReference type="NCBI Taxonomy" id="4628"/>
    <lineage>
        <taxon>Eukaryota</taxon>
        <taxon>Viridiplantae</taxon>
        <taxon>Streptophyta</taxon>
        <taxon>Embryophyta</taxon>
        <taxon>Tracheophyta</taxon>
        <taxon>Spermatophyta</taxon>
        <taxon>Magnoliopsida</taxon>
        <taxon>Liliopsida</taxon>
        <taxon>Zingiberales</taxon>
        <taxon>Cannaceae</taxon>
        <taxon>Canna</taxon>
    </lineage>
</organism>
<evidence type="ECO:0000256" key="2">
    <source>
        <dbReference type="ARBA" id="ARBA00022692"/>
    </source>
</evidence>
<name>A0AAQ3KQX4_9LILI</name>